<accession>A0A133KQV7</accession>
<name>A0A133KQV7_BIFBI</name>
<sequence>MAADRQLPAVTLTPRVLIGRLALSVPECQHIHEDCAVGLKSSRDPRRP</sequence>
<proteinExistence type="predicted"/>
<dbReference type="Proteomes" id="UP000070092">
    <property type="component" value="Unassembled WGS sequence"/>
</dbReference>
<dbReference type="PATRIC" id="fig|1681.53.peg.640"/>
<reference evidence="1 2" key="1">
    <citation type="submission" date="2016-01" db="EMBL/GenBank/DDBJ databases">
        <authorList>
            <person name="Oliw E.H."/>
        </authorList>
    </citation>
    <scope>NUCLEOTIDE SEQUENCE [LARGE SCALE GENOMIC DNA]</scope>
    <source>
        <strain evidence="1 2">MJR8628B</strain>
    </source>
</reference>
<gene>
    <name evidence="1" type="ORF">HMPREF3196_00652</name>
</gene>
<dbReference type="AlphaFoldDB" id="A0A133KQV7"/>
<evidence type="ECO:0000313" key="2">
    <source>
        <dbReference type="Proteomes" id="UP000070092"/>
    </source>
</evidence>
<protein>
    <submittedName>
        <fullName evidence="1">Uncharacterized protein</fullName>
    </submittedName>
</protein>
<dbReference type="EMBL" id="LRPO01000020">
    <property type="protein sequence ID" value="KWZ82069.1"/>
    <property type="molecule type" value="Genomic_DNA"/>
</dbReference>
<comment type="caution">
    <text evidence="1">The sequence shown here is derived from an EMBL/GenBank/DDBJ whole genome shotgun (WGS) entry which is preliminary data.</text>
</comment>
<evidence type="ECO:0000313" key="1">
    <source>
        <dbReference type="EMBL" id="KWZ82069.1"/>
    </source>
</evidence>
<organism evidence="1 2">
    <name type="scientific">Bifidobacterium bifidum</name>
    <dbReference type="NCBI Taxonomy" id="1681"/>
    <lineage>
        <taxon>Bacteria</taxon>
        <taxon>Bacillati</taxon>
        <taxon>Actinomycetota</taxon>
        <taxon>Actinomycetes</taxon>
        <taxon>Bifidobacteriales</taxon>
        <taxon>Bifidobacteriaceae</taxon>
        <taxon>Bifidobacterium</taxon>
    </lineage>
</organism>